<proteinExistence type="predicted"/>
<name>D6PJR2_9ZZZZ</name>
<evidence type="ECO:0000313" key="1">
    <source>
        <dbReference type="EMBL" id="ADD95963.1"/>
    </source>
</evidence>
<reference evidence="1" key="1">
    <citation type="journal article" date="2010" name="ISME J.">
        <title>Metagenome of the Mediterranean deep chlorophyll maximum studied by direct and fosmid library 454 pyrosequencing.</title>
        <authorList>
            <person name="Ghai R."/>
            <person name="Martin-Cuadrado A.B."/>
            <person name="Molto A.G."/>
            <person name="Heredia I.G."/>
            <person name="Cabrera R."/>
            <person name="Martin J."/>
            <person name="Verdu M."/>
            <person name="Deschamps P."/>
            <person name="Moreira D."/>
            <person name="Lopez-Garcia P."/>
            <person name="Mira A."/>
            <person name="Rodriguez-Valera F."/>
        </authorList>
    </citation>
    <scope>NUCLEOTIDE SEQUENCE</scope>
</reference>
<dbReference type="AlphaFoldDB" id="D6PJR2"/>
<sequence length="105" mass="12125">MIIKAILKINPNAYVTVRGSDINTCEIEWHNGTTPISKADIEAKIIELEAEYDANQYQRDRVYPSIGDQLDMLWHSIDQNPKLKSEYFEFYEAIKAVKVKHPKNG</sequence>
<organism evidence="1">
    <name type="scientific">uncultured organism MedDCM-OCT-S04-C100</name>
    <dbReference type="NCBI Taxonomy" id="743605"/>
    <lineage>
        <taxon>unclassified sequences</taxon>
        <taxon>environmental samples</taxon>
    </lineage>
</organism>
<dbReference type="EMBL" id="GU943112">
    <property type="protein sequence ID" value="ADD95963.1"/>
    <property type="molecule type" value="Genomic_DNA"/>
</dbReference>
<protein>
    <submittedName>
        <fullName evidence="1">Uncharacterized protein</fullName>
    </submittedName>
</protein>
<accession>D6PJR2</accession>